<dbReference type="Proteomes" id="UP000192247">
    <property type="component" value="Unassembled WGS sequence"/>
</dbReference>
<accession>A0A1V9XVW3</accession>
<evidence type="ECO:0000256" key="3">
    <source>
        <dbReference type="ARBA" id="ARBA00023157"/>
    </source>
</evidence>
<evidence type="ECO:0000256" key="5">
    <source>
        <dbReference type="ARBA" id="ARBA00023292"/>
    </source>
</evidence>
<evidence type="ECO:0000256" key="1">
    <source>
        <dbReference type="ARBA" id="ARBA00022729"/>
    </source>
</evidence>
<dbReference type="GO" id="GO:0008045">
    <property type="term" value="P:motor neuron axon guidance"/>
    <property type="evidence" value="ECO:0007669"/>
    <property type="project" value="TreeGrafter"/>
</dbReference>
<dbReference type="PROSITE" id="PS01248">
    <property type="entry name" value="EGF_LAM_1"/>
    <property type="match status" value="1"/>
</dbReference>
<dbReference type="SUPFAM" id="SSF57196">
    <property type="entry name" value="EGF/Laminin"/>
    <property type="match status" value="1"/>
</dbReference>
<protein>
    <submittedName>
        <fullName evidence="7">Netrin-1-like</fullName>
    </submittedName>
</protein>
<dbReference type="OrthoDB" id="5984158at2759"/>
<evidence type="ECO:0000259" key="6">
    <source>
        <dbReference type="PROSITE" id="PS01248"/>
    </source>
</evidence>
<dbReference type="Gene3D" id="2.10.25.10">
    <property type="entry name" value="Laminin"/>
    <property type="match status" value="1"/>
</dbReference>
<keyword evidence="4" id="KW-0325">Glycoprotein</keyword>
<dbReference type="GO" id="GO:0009887">
    <property type="term" value="P:animal organ morphogenesis"/>
    <property type="evidence" value="ECO:0007669"/>
    <property type="project" value="TreeGrafter"/>
</dbReference>
<dbReference type="AlphaFoldDB" id="A0A1V9XVW3"/>
<keyword evidence="2" id="KW-0677">Repeat</keyword>
<dbReference type="GO" id="GO:0009888">
    <property type="term" value="P:tissue development"/>
    <property type="evidence" value="ECO:0007669"/>
    <property type="project" value="TreeGrafter"/>
</dbReference>
<sequence>MELYKLSGYRSGGVCLRCRHSTAGRYCHHCKEGFYRDLSKPLNHKRVCKCKYEIQESDK</sequence>
<dbReference type="CDD" id="cd00055">
    <property type="entry name" value="EGF_Lam"/>
    <property type="match status" value="1"/>
</dbReference>
<evidence type="ECO:0000256" key="2">
    <source>
        <dbReference type="ARBA" id="ARBA00022737"/>
    </source>
</evidence>
<dbReference type="InterPro" id="IPR056863">
    <property type="entry name" value="LMN_ATRN_NET-like_EGF"/>
</dbReference>
<dbReference type="PANTHER" id="PTHR10574">
    <property type="entry name" value="NETRIN/LAMININ-RELATED"/>
    <property type="match status" value="1"/>
</dbReference>
<dbReference type="GO" id="GO:0016358">
    <property type="term" value="P:dendrite development"/>
    <property type="evidence" value="ECO:0007669"/>
    <property type="project" value="TreeGrafter"/>
</dbReference>
<evidence type="ECO:0000256" key="4">
    <source>
        <dbReference type="ARBA" id="ARBA00023180"/>
    </source>
</evidence>
<dbReference type="GO" id="GO:0005604">
    <property type="term" value="C:basement membrane"/>
    <property type="evidence" value="ECO:0007669"/>
    <property type="project" value="TreeGrafter"/>
</dbReference>
<dbReference type="EMBL" id="MNPL01003386">
    <property type="protein sequence ID" value="OQR77572.1"/>
    <property type="molecule type" value="Genomic_DNA"/>
</dbReference>
<feature type="domain" description="Laminin EGF-like" evidence="6">
    <location>
        <begin position="15"/>
        <end position="50"/>
    </location>
</feature>
<dbReference type="FunFam" id="2.10.25.10:FF:000188">
    <property type="entry name" value="Laminin subunit gamma 2"/>
    <property type="match status" value="1"/>
</dbReference>
<evidence type="ECO:0000313" key="8">
    <source>
        <dbReference type="Proteomes" id="UP000192247"/>
    </source>
</evidence>
<keyword evidence="3" id="KW-1015">Disulfide bond</keyword>
<comment type="caution">
    <text evidence="7">The sequence shown here is derived from an EMBL/GenBank/DDBJ whole genome shotgun (WGS) entry which is preliminary data.</text>
</comment>
<organism evidence="7 8">
    <name type="scientific">Tropilaelaps mercedesae</name>
    <dbReference type="NCBI Taxonomy" id="418985"/>
    <lineage>
        <taxon>Eukaryota</taxon>
        <taxon>Metazoa</taxon>
        <taxon>Ecdysozoa</taxon>
        <taxon>Arthropoda</taxon>
        <taxon>Chelicerata</taxon>
        <taxon>Arachnida</taxon>
        <taxon>Acari</taxon>
        <taxon>Parasitiformes</taxon>
        <taxon>Mesostigmata</taxon>
        <taxon>Gamasina</taxon>
        <taxon>Dermanyssoidea</taxon>
        <taxon>Laelapidae</taxon>
        <taxon>Tropilaelaps</taxon>
    </lineage>
</organism>
<proteinExistence type="predicted"/>
<keyword evidence="5" id="KW-0424">Laminin EGF-like domain</keyword>
<keyword evidence="8" id="KW-1185">Reference proteome</keyword>
<reference evidence="7 8" key="1">
    <citation type="journal article" date="2017" name="Gigascience">
        <title>Draft genome of the honey bee ectoparasitic mite, Tropilaelaps mercedesae, is shaped by the parasitic life history.</title>
        <authorList>
            <person name="Dong X."/>
            <person name="Armstrong S.D."/>
            <person name="Xia D."/>
            <person name="Makepeace B.L."/>
            <person name="Darby A.C."/>
            <person name="Kadowaki T."/>
        </authorList>
    </citation>
    <scope>NUCLEOTIDE SEQUENCE [LARGE SCALE GENOMIC DNA]</scope>
    <source>
        <strain evidence="7">Wuxi-XJTLU</strain>
    </source>
</reference>
<dbReference type="STRING" id="418985.A0A1V9XVW3"/>
<dbReference type="PANTHER" id="PTHR10574:SF365">
    <property type="entry name" value="NETRIN-A-RELATED"/>
    <property type="match status" value="1"/>
</dbReference>
<gene>
    <name evidence="7" type="ORF">BIW11_06997</name>
</gene>
<evidence type="ECO:0000313" key="7">
    <source>
        <dbReference type="EMBL" id="OQR77572.1"/>
    </source>
</evidence>
<name>A0A1V9XVW3_9ACAR</name>
<dbReference type="InterPro" id="IPR002049">
    <property type="entry name" value="LE_dom"/>
</dbReference>
<dbReference type="InParanoid" id="A0A1V9XVW3"/>
<dbReference type="InterPro" id="IPR050440">
    <property type="entry name" value="Laminin/Netrin_ECM"/>
</dbReference>
<dbReference type="Pfam" id="PF24973">
    <property type="entry name" value="EGF_LMN_ATRN"/>
    <property type="match status" value="1"/>
</dbReference>
<keyword evidence="1" id="KW-0732">Signal</keyword>